<evidence type="ECO:0000313" key="2">
    <source>
        <dbReference type="EMBL" id="BAR99516.1"/>
    </source>
</evidence>
<gene>
    <name evidence="2" type="ORF">BV133_1923</name>
</gene>
<sequence length="64" mass="7390">MGRRRWRRGQHPPRLKRPARLGAARGHQGRRGQHRRHRRRAEPDPAGLPRSDTCTLAEHGDLSS</sequence>
<dbReference type="EMBL" id="AP014854">
    <property type="protein sequence ID" value="BAR99516.1"/>
    <property type="molecule type" value="Genomic_DNA"/>
</dbReference>
<feature type="compositionally biased region" description="Basic residues" evidence="1">
    <location>
        <begin position="1"/>
        <end position="19"/>
    </location>
</feature>
<feature type="compositionally biased region" description="Basic residues" evidence="1">
    <location>
        <begin position="27"/>
        <end position="40"/>
    </location>
</feature>
<proteinExistence type="predicted"/>
<evidence type="ECO:0000256" key="1">
    <source>
        <dbReference type="SAM" id="MobiDB-lite"/>
    </source>
</evidence>
<protein>
    <submittedName>
        <fullName evidence="2">Uncharacterized protein</fullName>
    </submittedName>
</protein>
<organism evidence="2">
    <name type="scientific">Blastochloris viridis</name>
    <name type="common">Rhodopseudomonas viridis</name>
    <dbReference type="NCBI Taxonomy" id="1079"/>
    <lineage>
        <taxon>Bacteria</taxon>
        <taxon>Pseudomonadati</taxon>
        <taxon>Pseudomonadota</taxon>
        <taxon>Alphaproteobacteria</taxon>
        <taxon>Hyphomicrobiales</taxon>
        <taxon>Blastochloridaceae</taxon>
        <taxon>Blastochloris</taxon>
    </lineage>
</organism>
<dbReference type="AlphaFoldDB" id="A0A182D1W9"/>
<accession>A0A182D1W9</accession>
<feature type="region of interest" description="Disordered" evidence="1">
    <location>
        <begin position="1"/>
        <end position="64"/>
    </location>
</feature>
<reference evidence="2" key="1">
    <citation type="journal article" date="2015" name="Genome Announc.">
        <title>Complete Genome Sequence of the Bacteriochlorophyll b-Producing Photosynthetic Bacterium Blastochloris viridis.</title>
        <authorList>
            <person name="Tsukatani Y."/>
            <person name="Hirose Y."/>
            <person name="Harada J."/>
            <person name="Misawa N."/>
            <person name="Mori K."/>
            <person name="Inoue K."/>
            <person name="Tamiaki H."/>
        </authorList>
    </citation>
    <scope>NUCLEOTIDE SEQUENCE [LARGE SCALE GENOMIC DNA]</scope>
    <source>
        <strain evidence="2">DSM 133</strain>
    </source>
</reference>
<name>A0A182D1W9_BLAVI</name>